<evidence type="ECO:0000313" key="2">
    <source>
        <dbReference type="WBParaSite" id="MhA1_Contig756.frz3.gene2"/>
    </source>
</evidence>
<name>A0A1I8BZ08_MELHA</name>
<proteinExistence type="predicted"/>
<sequence>MCILLFPKVSVHSNHSINLKKEGKLLAHELLAEIINFLPLKLKWPNLRISFIFDLFLFKKQSQWIITIKKHIYLERMTTSQMITTTKKLIDHLLSVKENNNNILVAIDSSDKYVLKSARKALNVFLDFKIEEKKIQEKENVEE</sequence>
<organism evidence="1 2">
    <name type="scientific">Meloidogyne hapla</name>
    <name type="common">Root-knot nematode worm</name>
    <dbReference type="NCBI Taxonomy" id="6305"/>
    <lineage>
        <taxon>Eukaryota</taxon>
        <taxon>Metazoa</taxon>
        <taxon>Ecdysozoa</taxon>
        <taxon>Nematoda</taxon>
        <taxon>Chromadorea</taxon>
        <taxon>Rhabditida</taxon>
        <taxon>Tylenchina</taxon>
        <taxon>Tylenchomorpha</taxon>
        <taxon>Tylenchoidea</taxon>
        <taxon>Meloidogynidae</taxon>
        <taxon>Meloidogyninae</taxon>
        <taxon>Meloidogyne</taxon>
    </lineage>
</organism>
<dbReference type="AlphaFoldDB" id="A0A1I8BZ08"/>
<protein>
    <submittedName>
        <fullName evidence="2">Uncharacterized protein</fullName>
    </submittedName>
</protein>
<reference evidence="2" key="1">
    <citation type="submission" date="2016-11" db="UniProtKB">
        <authorList>
            <consortium name="WormBaseParasite"/>
        </authorList>
    </citation>
    <scope>IDENTIFICATION</scope>
</reference>
<keyword evidence="1" id="KW-1185">Reference proteome</keyword>
<accession>A0A1I8BZ08</accession>
<dbReference type="WBParaSite" id="MhA1_Contig756.frz3.gene2">
    <property type="protein sequence ID" value="MhA1_Contig756.frz3.gene2"/>
    <property type="gene ID" value="MhA1_Contig756.frz3.gene2"/>
</dbReference>
<evidence type="ECO:0000313" key="1">
    <source>
        <dbReference type="Proteomes" id="UP000095281"/>
    </source>
</evidence>
<dbReference type="Proteomes" id="UP000095281">
    <property type="component" value="Unplaced"/>
</dbReference>